<feature type="transmembrane region" description="Helical" evidence="5">
    <location>
        <begin position="87"/>
        <end position="103"/>
    </location>
</feature>
<name>A0ABP8C6F8_9ACTN</name>
<dbReference type="EMBL" id="BAABAS010000007">
    <property type="protein sequence ID" value="GAA4234109.1"/>
    <property type="molecule type" value="Genomic_DNA"/>
</dbReference>
<dbReference type="InterPro" id="IPR043917">
    <property type="entry name" value="DUF5753"/>
</dbReference>
<gene>
    <name evidence="7" type="ORF">GCM10022254_38220</name>
</gene>
<comment type="caution">
    <text evidence="7">The sequence shown here is derived from an EMBL/GenBank/DDBJ whole genome shotgun (WGS) entry which is preliminary data.</text>
</comment>
<comment type="subcellular location">
    <subcellularLocation>
        <location evidence="1">Cell membrane</location>
        <topology evidence="1">Multi-pass membrane protein</topology>
    </subcellularLocation>
</comment>
<dbReference type="InterPro" id="IPR020846">
    <property type="entry name" value="MFS_dom"/>
</dbReference>
<dbReference type="InterPro" id="IPR052952">
    <property type="entry name" value="MFS-Transporter"/>
</dbReference>
<dbReference type="InterPro" id="IPR036259">
    <property type="entry name" value="MFS_trans_sf"/>
</dbReference>
<dbReference type="PANTHER" id="PTHR23527">
    <property type="entry name" value="BLL3282 PROTEIN"/>
    <property type="match status" value="1"/>
</dbReference>
<proteinExistence type="predicted"/>
<keyword evidence="3 5" id="KW-1133">Transmembrane helix</keyword>
<sequence>MLAPVTAVAALPHHALRYRWTILGVATFTQAASAFFVQSIGAMGVHLEHDLHLSTAQLGLLLSAAQLAPLVGLLVAGELLDRYNERWVVGAGASIVAAALALGSMAPGYASLLLVLLVVGAGYSTVQPGGSKSVASWFDESQRGLAMGIRQAGLPLAGVGAAAVMPVLADAFDWRMTLRVGSLVALLGAIAFMTFYRSPPISQKGVAARTHTTLKARLQMFRRPSMAKSVMSGVCMISVHSAVGVLTVLYLHETASLSAGRAALVLVAAQGAGVAGRVCLAAWSDRRKSGRYATVMTCMMAVTAGMMALITPLGHSPVTASVLFVWLGFFGIGWYGPWIAYVAESAPPNQTGFALGLTMATTQSAVILAPPTLGLLAVEARINRQAILTRENPPPPEFSLLQDEISLTRLTGSPEIMKEQLEHLLYVVERGTVTLQIVPSRGEHVGNSGAFTIATLADRTEIAYADMAARGLSMSDPDDIATLHRNLMSVRSLALPVDQSIEMIQKVVREKWT</sequence>
<feature type="domain" description="Major facilitator superfamily (MFS) profile" evidence="6">
    <location>
        <begin position="19"/>
        <end position="430"/>
    </location>
</feature>
<dbReference type="Gene3D" id="1.20.1250.20">
    <property type="entry name" value="MFS general substrate transporter like domains"/>
    <property type="match status" value="2"/>
</dbReference>
<protein>
    <recommendedName>
        <fullName evidence="6">Major facilitator superfamily (MFS) profile domain-containing protein</fullName>
    </recommendedName>
</protein>
<evidence type="ECO:0000256" key="5">
    <source>
        <dbReference type="SAM" id="Phobius"/>
    </source>
</evidence>
<keyword evidence="8" id="KW-1185">Reference proteome</keyword>
<feature type="transmembrane region" description="Helical" evidence="5">
    <location>
        <begin position="20"/>
        <end position="40"/>
    </location>
</feature>
<feature type="transmembrane region" description="Helical" evidence="5">
    <location>
        <begin position="230"/>
        <end position="250"/>
    </location>
</feature>
<evidence type="ECO:0000256" key="1">
    <source>
        <dbReference type="ARBA" id="ARBA00004651"/>
    </source>
</evidence>
<dbReference type="Pfam" id="PF07690">
    <property type="entry name" value="MFS_1"/>
    <property type="match status" value="1"/>
</dbReference>
<organism evidence="7 8">
    <name type="scientific">Actinomadura meridiana</name>
    <dbReference type="NCBI Taxonomy" id="559626"/>
    <lineage>
        <taxon>Bacteria</taxon>
        <taxon>Bacillati</taxon>
        <taxon>Actinomycetota</taxon>
        <taxon>Actinomycetes</taxon>
        <taxon>Streptosporangiales</taxon>
        <taxon>Thermomonosporaceae</taxon>
        <taxon>Actinomadura</taxon>
    </lineage>
</organism>
<feature type="transmembrane region" description="Helical" evidence="5">
    <location>
        <begin position="152"/>
        <end position="172"/>
    </location>
</feature>
<evidence type="ECO:0000256" key="2">
    <source>
        <dbReference type="ARBA" id="ARBA00022692"/>
    </source>
</evidence>
<dbReference type="Pfam" id="PF19054">
    <property type="entry name" value="DUF5753"/>
    <property type="match status" value="1"/>
</dbReference>
<feature type="transmembrane region" description="Helical" evidence="5">
    <location>
        <begin position="323"/>
        <end position="343"/>
    </location>
</feature>
<feature type="transmembrane region" description="Helical" evidence="5">
    <location>
        <begin position="178"/>
        <end position="196"/>
    </location>
</feature>
<dbReference type="InterPro" id="IPR011701">
    <property type="entry name" value="MFS"/>
</dbReference>
<evidence type="ECO:0000313" key="8">
    <source>
        <dbReference type="Proteomes" id="UP001501710"/>
    </source>
</evidence>
<evidence type="ECO:0000259" key="6">
    <source>
        <dbReference type="PROSITE" id="PS50850"/>
    </source>
</evidence>
<accession>A0ABP8C6F8</accession>
<evidence type="ECO:0000313" key="7">
    <source>
        <dbReference type="EMBL" id="GAA4234109.1"/>
    </source>
</evidence>
<reference evidence="8" key="1">
    <citation type="journal article" date="2019" name="Int. J. Syst. Evol. Microbiol.">
        <title>The Global Catalogue of Microorganisms (GCM) 10K type strain sequencing project: providing services to taxonomists for standard genome sequencing and annotation.</title>
        <authorList>
            <consortium name="The Broad Institute Genomics Platform"/>
            <consortium name="The Broad Institute Genome Sequencing Center for Infectious Disease"/>
            <person name="Wu L."/>
            <person name="Ma J."/>
        </authorList>
    </citation>
    <scope>NUCLEOTIDE SEQUENCE [LARGE SCALE GENOMIC DNA]</scope>
    <source>
        <strain evidence="8">JCM 17440</strain>
    </source>
</reference>
<evidence type="ECO:0000256" key="3">
    <source>
        <dbReference type="ARBA" id="ARBA00022989"/>
    </source>
</evidence>
<dbReference type="Proteomes" id="UP001501710">
    <property type="component" value="Unassembled WGS sequence"/>
</dbReference>
<feature type="transmembrane region" description="Helical" evidence="5">
    <location>
        <begin position="60"/>
        <end position="80"/>
    </location>
</feature>
<dbReference type="CDD" id="cd17475">
    <property type="entry name" value="MFS_MT3072_like"/>
    <property type="match status" value="1"/>
</dbReference>
<feature type="transmembrane region" description="Helical" evidence="5">
    <location>
        <begin position="262"/>
        <end position="280"/>
    </location>
</feature>
<keyword evidence="2 5" id="KW-0812">Transmembrane</keyword>
<dbReference type="PANTHER" id="PTHR23527:SF1">
    <property type="entry name" value="BLL3282 PROTEIN"/>
    <property type="match status" value="1"/>
</dbReference>
<keyword evidence="4 5" id="KW-0472">Membrane</keyword>
<dbReference type="SUPFAM" id="SSF103473">
    <property type="entry name" value="MFS general substrate transporter"/>
    <property type="match status" value="1"/>
</dbReference>
<evidence type="ECO:0000256" key="4">
    <source>
        <dbReference type="ARBA" id="ARBA00023136"/>
    </source>
</evidence>
<dbReference type="PROSITE" id="PS50850">
    <property type="entry name" value="MFS"/>
    <property type="match status" value="1"/>
</dbReference>
<feature type="transmembrane region" description="Helical" evidence="5">
    <location>
        <begin position="292"/>
        <end position="311"/>
    </location>
</feature>